<sequence>MADPLSTIASIIAIIQGINGCWKVYSGIKDAKGDIERLSVEVNDINELLERVRALIHNPKYYGLSEDKKLASALEDCQVELNQLQSKLRPQKENRFRGFFRHSKWPFAKIGVVETVNNLERRKSSIGIVLSIYQTDTIRGVNQKIDFAGLLIAETAAYGSFADRHEPECLPGTRIELRKRIAEWADAPRSSGECIFWLSGVAGTGKSTISRTIARELRGKGQLAASFFFRRGEKDRGGAARLFTTLASQIANTRSDVRRNIQKAIEVDPGISNMGPGEQFSKLILQPLRSLENTGRQSQHSKVVIVIDALDECDEEKDQQLIISLLSQLKEVKQIDVRIFLTSRPELPIRLGFKDLSKGIHRNVILHEVSGTDRDIGILLNDEFSKIRKVRCLPSDWPGQDVIQKLVEIAVPLFIFAATACRFIADENWDPQEQVKLVMEYQTELSGDVEKTYTPVLRRLIENQNSVTLKSKLESEFRLIVGAIVNLASPLSIPSLAQLLSVSEGTIDLRLKKLHSVLNIPADANRHQPVRTFHLSFRDFLVSQRLHEHADLSHLWIDVKKTHSMLATRCIELMSNTGGLGLKQDICCLELPGILRSEIDENTIQKVISPELQYACRNWVYHQIHSDEGICDNDRVHEFLERRLLHWLEAESLLGDIENTIQMVNDLKAIANAEKGKKTLALLHDIKRFLLRNQYIIEKAPLQIYVSAIMFIPEESLVRKLFGPENMIPWVCQYPRVQKTWGALLQTLEGHPTKVLAVAFFDGIIASSDYDGTIKLWNANTGAPLRTIGGHTGTDWANDLAFSQNGILASASYDKTIKMWDTDTGELIRTVRGHTGSVNAVAFASNSAEILASGSDDTTVRLWDMDGTLRRKLEGHTNSVRAIVFSDGILASGSWDTTIRLWDVDGLLLHVLAGHTSWVTAIAFSPSGTLVSGSCDSTVRLWDTDGTLLGTLEGHDGTVWCVESFKEIVISAAEDNTINLWDSNGQLLRTLEGNGGIVTTTALASGGVLVAGYDDKTIRLWDLNELPLQTLDKHTESVRAVTFSSDGEILASASFDGKVKLWSKEGRLLRTITAHTRQIWDIAFSSNGILASASRDSTIKLWDTGGAPLRTLNGQAHRDINLTFSFNGNILAFSPRDAQGTAVFWKLNGEPLQYLQGDSWAATTLIAFSPSGKVLASYVPDNSFTIRLWDIDTGALLQRLVGHITRVKILAFSSDDKLLVSASHDDRGIPGAIKLWDAETWELLDTYTDLTKLLNFLSDADTIKLWDPRILTRLRSFASREFSDKSPSRMNGSHNGTRQLLGKVEREYVMMESEWLSRGRNRIWLPPDYRPHRLEYGDWCWDAYGNRIALGHASGQVSLIEFKS</sequence>
<dbReference type="Gene3D" id="2.130.10.10">
    <property type="entry name" value="YVTN repeat-like/Quinoprotein amine dehydrogenase"/>
    <property type="match status" value="4"/>
</dbReference>
<dbReference type="InterPro" id="IPR027417">
    <property type="entry name" value="P-loop_NTPase"/>
</dbReference>
<feature type="repeat" description="WD" evidence="3">
    <location>
        <begin position="831"/>
        <end position="866"/>
    </location>
</feature>
<dbReference type="InterPro" id="IPR019775">
    <property type="entry name" value="WD40_repeat_CS"/>
</dbReference>
<keyword evidence="4" id="KW-0175">Coiled coil</keyword>
<feature type="repeat" description="WD" evidence="3">
    <location>
        <begin position="1072"/>
        <end position="1103"/>
    </location>
</feature>
<evidence type="ECO:0000313" key="6">
    <source>
        <dbReference type="EMBL" id="KAK6514971.1"/>
    </source>
</evidence>
<reference evidence="6 7" key="1">
    <citation type="submission" date="2019-10" db="EMBL/GenBank/DDBJ databases">
        <authorList>
            <person name="Palmer J.M."/>
        </authorList>
    </citation>
    <scope>NUCLEOTIDE SEQUENCE [LARGE SCALE GENOMIC DNA]</scope>
    <source>
        <strain evidence="6 7">TWF506</strain>
    </source>
</reference>
<dbReference type="PANTHER" id="PTHR44019:SF8">
    <property type="entry name" value="POC1 CENTRIOLAR PROTEIN HOMOLOG"/>
    <property type="match status" value="1"/>
</dbReference>
<gene>
    <name evidence="6" type="ORF">TWF506_007329</name>
</gene>
<dbReference type="SUPFAM" id="SSF50978">
    <property type="entry name" value="WD40 repeat-like"/>
    <property type="match status" value="2"/>
</dbReference>
<dbReference type="Proteomes" id="UP001307849">
    <property type="component" value="Unassembled WGS sequence"/>
</dbReference>
<protein>
    <recommendedName>
        <fullName evidence="5">Nephrocystin 3-like N-terminal domain-containing protein</fullName>
    </recommendedName>
</protein>
<dbReference type="EMBL" id="JAVHJM010000004">
    <property type="protein sequence ID" value="KAK6514971.1"/>
    <property type="molecule type" value="Genomic_DNA"/>
</dbReference>
<feature type="repeat" description="WD" evidence="3">
    <location>
        <begin position="1031"/>
        <end position="1063"/>
    </location>
</feature>
<dbReference type="PROSITE" id="PS50082">
    <property type="entry name" value="WD_REPEATS_2"/>
    <property type="match status" value="9"/>
</dbReference>
<evidence type="ECO:0000256" key="4">
    <source>
        <dbReference type="SAM" id="Coils"/>
    </source>
</evidence>
<evidence type="ECO:0000256" key="1">
    <source>
        <dbReference type="ARBA" id="ARBA00022574"/>
    </source>
</evidence>
<keyword evidence="2" id="KW-0677">Repeat</keyword>
<dbReference type="PANTHER" id="PTHR44019">
    <property type="entry name" value="WD REPEAT-CONTAINING PROTEIN 55"/>
    <property type="match status" value="1"/>
</dbReference>
<dbReference type="PROSITE" id="PS50294">
    <property type="entry name" value="WD_REPEATS_REGION"/>
    <property type="match status" value="7"/>
</dbReference>
<dbReference type="PROSITE" id="PS00678">
    <property type="entry name" value="WD_REPEATS_1"/>
    <property type="match status" value="5"/>
</dbReference>
<comment type="caution">
    <text evidence="6">The sequence shown here is derived from an EMBL/GenBank/DDBJ whole genome shotgun (WGS) entry which is preliminary data.</text>
</comment>
<dbReference type="SUPFAM" id="SSF52540">
    <property type="entry name" value="P-loop containing nucleoside triphosphate hydrolases"/>
    <property type="match status" value="1"/>
</dbReference>
<feature type="domain" description="Nephrocystin 3-like N-terminal" evidence="5">
    <location>
        <begin position="180"/>
        <end position="344"/>
    </location>
</feature>
<evidence type="ECO:0000259" key="5">
    <source>
        <dbReference type="Pfam" id="PF24883"/>
    </source>
</evidence>
<feature type="repeat" description="WD" evidence="3">
    <location>
        <begin position="991"/>
        <end position="1024"/>
    </location>
</feature>
<feature type="repeat" description="WD" evidence="3">
    <location>
        <begin position="808"/>
        <end position="830"/>
    </location>
</feature>
<feature type="repeat" description="WD" evidence="3">
    <location>
        <begin position="952"/>
        <end position="982"/>
    </location>
</feature>
<keyword evidence="1 3" id="KW-0853">WD repeat</keyword>
<organism evidence="6 7">
    <name type="scientific">Arthrobotrys conoides</name>
    <dbReference type="NCBI Taxonomy" id="74498"/>
    <lineage>
        <taxon>Eukaryota</taxon>
        <taxon>Fungi</taxon>
        <taxon>Dikarya</taxon>
        <taxon>Ascomycota</taxon>
        <taxon>Pezizomycotina</taxon>
        <taxon>Orbiliomycetes</taxon>
        <taxon>Orbiliales</taxon>
        <taxon>Orbiliaceae</taxon>
        <taxon>Arthrobotrys</taxon>
    </lineage>
</organism>
<dbReference type="Pfam" id="PF24883">
    <property type="entry name" value="NPHP3_N"/>
    <property type="match status" value="1"/>
</dbReference>
<name>A0AAN8N727_9PEZI</name>
<accession>A0AAN8N727</accession>
<evidence type="ECO:0000313" key="7">
    <source>
        <dbReference type="Proteomes" id="UP001307849"/>
    </source>
</evidence>
<dbReference type="InterPro" id="IPR050505">
    <property type="entry name" value="WDR55/POC1"/>
</dbReference>
<evidence type="ECO:0000256" key="3">
    <source>
        <dbReference type="PROSITE-ProRule" id="PRU00221"/>
    </source>
</evidence>
<evidence type="ECO:0000256" key="2">
    <source>
        <dbReference type="ARBA" id="ARBA00022737"/>
    </source>
</evidence>
<dbReference type="CDD" id="cd00200">
    <property type="entry name" value="WD40"/>
    <property type="match status" value="2"/>
</dbReference>
<dbReference type="InterPro" id="IPR015943">
    <property type="entry name" value="WD40/YVTN_repeat-like_dom_sf"/>
</dbReference>
<dbReference type="PRINTS" id="PR00320">
    <property type="entry name" value="GPROTEINBRPT"/>
</dbReference>
<dbReference type="InterPro" id="IPR020472">
    <property type="entry name" value="WD40_PAC1"/>
</dbReference>
<dbReference type="InterPro" id="IPR001680">
    <property type="entry name" value="WD40_rpt"/>
</dbReference>
<dbReference type="InterPro" id="IPR036322">
    <property type="entry name" value="WD40_repeat_dom_sf"/>
</dbReference>
<feature type="repeat" description="WD" evidence="3">
    <location>
        <begin position="748"/>
        <end position="787"/>
    </location>
</feature>
<dbReference type="InterPro" id="IPR056884">
    <property type="entry name" value="NPHP3-like_N"/>
</dbReference>
<feature type="repeat" description="WD" evidence="3">
    <location>
        <begin position="912"/>
        <end position="943"/>
    </location>
</feature>
<dbReference type="Pfam" id="PF00400">
    <property type="entry name" value="WD40"/>
    <property type="match status" value="10"/>
</dbReference>
<feature type="coiled-coil region" evidence="4">
    <location>
        <begin position="28"/>
        <end position="94"/>
    </location>
</feature>
<proteinExistence type="predicted"/>
<feature type="repeat" description="WD" evidence="3">
    <location>
        <begin position="873"/>
        <end position="905"/>
    </location>
</feature>
<dbReference type="SMART" id="SM00320">
    <property type="entry name" value="WD40"/>
    <property type="match status" value="11"/>
</dbReference>
<dbReference type="Gene3D" id="3.40.50.300">
    <property type="entry name" value="P-loop containing nucleotide triphosphate hydrolases"/>
    <property type="match status" value="1"/>
</dbReference>
<keyword evidence="7" id="KW-1185">Reference proteome</keyword>